<keyword evidence="2" id="KW-0813">Transport</keyword>
<dbReference type="AlphaFoldDB" id="S3BXM1"/>
<feature type="compositionally biased region" description="Basic and acidic residues" evidence="8">
    <location>
        <begin position="611"/>
        <end position="626"/>
    </location>
</feature>
<feature type="transmembrane region" description="Helical" evidence="9">
    <location>
        <begin position="492"/>
        <end position="517"/>
    </location>
</feature>
<evidence type="ECO:0000256" key="4">
    <source>
        <dbReference type="ARBA" id="ARBA00022692"/>
    </source>
</evidence>
<evidence type="ECO:0000256" key="8">
    <source>
        <dbReference type="SAM" id="MobiDB-lite"/>
    </source>
</evidence>
<feature type="transmembrane region" description="Helical" evidence="9">
    <location>
        <begin position="388"/>
        <end position="413"/>
    </location>
</feature>
<dbReference type="SUPFAM" id="SSF103473">
    <property type="entry name" value="MFS general substrate transporter"/>
    <property type="match status" value="1"/>
</dbReference>
<protein>
    <submittedName>
        <fullName evidence="11">Fluconazole resistance protein 1</fullName>
    </submittedName>
</protein>
<feature type="domain" description="Major facilitator superfamily (MFS) profile" evidence="10">
    <location>
        <begin position="113"/>
        <end position="553"/>
    </location>
</feature>
<feature type="transmembrane region" description="Helical" evidence="9">
    <location>
        <begin position="434"/>
        <end position="455"/>
    </location>
</feature>
<comment type="subcellular location">
    <subcellularLocation>
        <location evidence="1">Cell membrane</location>
        <topology evidence="1">Multi-pass membrane protein</topology>
    </subcellularLocation>
</comment>
<dbReference type="OMA" id="PEIHWAV"/>
<evidence type="ECO:0000256" key="2">
    <source>
        <dbReference type="ARBA" id="ARBA00022448"/>
    </source>
</evidence>
<dbReference type="FunFam" id="1.20.1250.20:FF:000266">
    <property type="entry name" value="MFS multidrug transporter, putative"/>
    <property type="match status" value="1"/>
</dbReference>
<feature type="compositionally biased region" description="Low complexity" evidence="8">
    <location>
        <begin position="1"/>
        <end position="14"/>
    </location>
</feature>
<dbReference type="OrthoDB" id="446368at2759"/>
<feature type="region of interest" description="Disordered" evidence="8">
    <location>
        <begin position="1"/>
        <end position="23"/>
    </location>
</feature>
<dbReference type="GO" id="GO:0005886">
    <property type="term" value="C:plasma membrane"/>
    <property type="evidence" value="ECO:0007669"/>
    <property type="project" value="UniProtKB-SubCell"/>
</dbReference>
<evidence type="ECO:0000256" key="6">
    <source>
        <dbReference type="ARBA" id="ARBA00023136"/>
    </source>
</evidence>
<evidence type="ECO:0000256" key="3">
    <source>
        <dbReference type="ARBA" id="ARBA00022475"/>
    </source>
</evidence>
<evidence type="ECO:0000256" key="5">
    <source>
        <dbReference type="ARBA" id="ARBA00022989"/>
    </source>
</evidence>
<dbReference type="InterPro" id="IPR011701">
    <property type="entry name" value="MFS"/>
</dbReference>
<dbReference type="Proteomes" id="UP000016923">
    <property type="component" value="Unassembled WGS sequence"/>
</dbReference>
<dbReference type="InterPro" id="IPR020846">
    <property type="entry name" value="MFS_dom"/>
</dbReference>
<comment type="similarity">
    <text evidence="7">Belongs to the major facilitator superfamily. DHA1 family. Polyamines/proton antiporter (TC 2.A.1.2.16) subfamily.</text>
</comment>
<gene>
    <name evidence="11" type="ORF">F503_02833</name>
</gene>
<keyword evidence="6 9" id="KW-0472">Membrane</keyword>
<name>S3BXM1_OPHP1</name>
<keyword evidence="4 9" id="KW-0812">Transmembrane</keyword>
<feature type="transmembrane region" description="Helical" evidence="9">
    <location>
        <begin position="236"/>
        <end position="259"/>
    </location>
</feature>
<feature type="transmembrane region" description="Helical" evidence="9">
    <location>
        <begin position="461"/>
        <end position="485"/>
    </location>
</feature>
<evidence type="ECO:0000256" key="9">
    <source>
        <dbReference type="SAM" id="Phobius"/>
    </source>
</evidence>
<sequence length="650" mass="69675">MSSAPQPASSQASSITATGVTPASATKALNTDSDIEANNGPAPASAAPAHVPVASSNDLSHFQLVFKHVVITPAVRDAHYSGDGTEDSPYVVGFLPVDPRDPQQFPKWRKWMITIINAIATLAIAFVSTAYSGGLSEIMSTFHISSEVAIIGISLFVVGFAIGPLLWAPSSEFFGRQILFVITYIILTLFIIGAACAQNMATLIIMRFFAGSFGSSPLTNAGGVIADMFTASDRGLATAVFAAAPFLGPSLGPIVAGFLGDAAGWRWVEGLMAIFTGVMVIIGGLLVPETYAPLLLRKRAAQLSKMTGKVYISRMDNHHRLQSIAAGNPGGRGPSMSAQFRTALSRPWILLFREPIVFITSIYMAIIYGTMYMMFAAFPIIFQQTRGWSAGIGGLAFLGIAIGMVIAVIYAMWDNGNYNRRAALSPNGVAPPEARLMTAAIGSVLLPIGLFWFAWTNEAPIHWVVPIIGSGFFAAGLVLVFLSLFNYLIDSYVIFAASVLAANTVLRSLFGAAFPLFTTYMYKNLGLHWASSVPAFLAVACVPFPFLFMKYGERIRRRCKYASEAADVLERMRAAAAHDAAAASAPKPGTASSQPGADPIPEDEEEAYEEANDREKFRRSMERIASRPEAQAAEGSKSTQPVSDNEKVEK</sequence>
<keyword evidence="3" id="KW-1003">Cell membrane</keyword>
<feature type="transmembrane region" description="Helical" evidence="9">
    <location>
        <begin position="111"/>
        <end position="132"/>
    </location>
</feature>
<dbReference type="PROSITE" id="PS50850">
    <property type="entry name" value="MFS"/>
    <property type="match status" value="1"/>
</dbReference>
<feature type="transmembrane region" description="Helical" evidence="9">
    <location>
        <begin position="178"/>
        <end position="197"/>
    </location>
</feature>
<feature type="transmembrane region" description="Helical" evidence="9">
    <location>
        <begin position="529"/>
        <end position="548"/>
    </location>
</feature>
<dbReference type="GO" id="GO:0022857">
    <property type="term" value="F:transmembrane transporter activity"/>
    <property type="evidence" value="ECO:0007669"/>
    <property type="project" value="InterPro"/>
</dbReference>
<evidence type="ECO:0000259" key="10">
    <source>
        <dbReference type="PROSITE" id="PS50850"/>
    </source>
</evidence>
<evidence type="ECO:0000313" key="11">
    <source>
        <dbReference type="EMBL" id="EPE06004.1"/>
    </source>
</evidence>
<dbReference type="VEuPathDB" id="FungiDB:F503_02833"/>
<keyword evidence="12" id="KW-1185">Reference proteome</keyword>
<accession>S3BXM1</accession>
<feature type="transmembrane region" description="Helical" evidence="9">
    <location>
        <begin position="144"/>
        <end position="166"/>
    </location>
</feature>
<feature type="transmembrane region" description="Helical" evidence="9">
    <location>
        <begin position="356"/>
        <end position="382"/>
    </location>
</feature>
<dbReference type="eggNOG" id="KOG0255">
    <property type="taxonomic scope" value="Eukaryota"/>
</dbReference>
<feature type="compositionally biased region" description="Acidic residues" evidence="8">
    <location>
        <begin position="600"/>
        <end position="610"/>
    </location>
</feature>
<evidence type="ECO:0000256" key="1">
    <source>
        <dbReference type="ARBA" id="ARBA00004651"/>
    </source>
</evidence>
<organism evidence="11 12">
    <name type="scientific">Ophiostoma piceae (strain UAMH 11346)</name>
    <name type="common">Sap stain fungus</name>
    <dbReference type="NCBI Taxonomy" id="1262450"/>
    <lineage>
        <taxon>Eukaryota</taxon>
        <taxon>Fungi</taxon>
        <taxon>Dikarya</taxon>
        <taxon>Ascomycota</taxon>
        <taxon>Pezizomycotina</taxon>
        <taxon>Sordariomycetes</taxon>
        <taxon>Sordariomycetidae</taxon>
        <taxon>Ophiostomatales</taxon>
        <taxon>Ophiostomataceae</taxon>
        <taxon>Ophiostoma</taxon>
    </lineage>
</organism>
<dbReference type="Gene3D" id="1.20.1250.20">
    <property type="entry name" value="MFS general substrate transporter like domains"/>
    <property type="match status" value="1"/>
</dbReference>
<dbReference type="PANTHER" id="PTHR23502">
    <property type="entry name" value="MAJOR FACILITATOR SUPERFAMILY"/>
    <property type="match status" value="1"/>
</dbReference>
<proteinExistence type="inferred from homology"/>
<feature type="region of interest" description="Disordered" evidence="8">
    <location>
        <begin position="580"/>
        <end position="650"/>
    </location>
</feature>
<dbReference type="InterPro" id="IPR036259">
    <property type="entry name" value="MFS_trans_sf"/>
</dbReference>
<dbReference type="PANTHER" id="PTHR23502:SF186">
    <property type="entry name" value="MAJOR FACILITATOR SUPERFAMILY (MFS) PROFILE DOMAIN-CONTAINING PROTEIN"/>
    <property type="match status" value="1"/>
</dbReference>
<keyword evidence="5 9" id="KW-1133">Transmembrane helix</keyword>
<dbReference type="HOGENOM" id="CLU_008455_11_6_1"/>
<feature type="transmembrane region" description="Helical" evidence="9">
    <location>
        <begin position="271"/>
        <end position="296"/>
    </location>
</feature>
<reference evidence="11 12" key="1">
    <citation type="journal article" date="2013" name="BMC Genomics">
        <title>The genome and transcriptome of the pine saprophyte Ophiostoma piceae, and a comparison with the bark beetle-associated pine pathogen Grosmannia clavigera.</title>
        <authorList>
            <person name="Haridas S."/>
            <person name="Wang Y."/>
            <person name="Lim L."/>
            <person name="Massoumi Alamouti S."/>
            <person name="Jackman S."/>
            <person name="Docking R."/>
            <person name="Robertson G."/>
            <person name="Birol I."/>
            <person name="Bohlmann J."/>
            <person name="Breuil C."/>
        </authorList>
    </citation>
    <scope>NUCLEOTIDE SEQUENCE [LARGE SCALE GENOMIC DNA]</scope>
    <source>
        <strain evidence="11 12">UAMH 11346</strain>
    </source>
</reference>
<evidence type="ECO:0000256" key="7">
    <source>
        <dbReference type="ARBA" id="ARBA00038459"/>
    </source>
</evidence>
<evidence type="ECO:0000313" key="12">
    <source>
        <dbReference type="Proteomes" id="UP000016923"/>
    </source>
</evidence>
<dbReference type="EMBL" id="KE148154">
    <property type="protein sequence ID" value="EPE06004.1"/>
    <property type="molecule type" value="Genomic_DNA"/>
</dbReference>
<dbReference type="Pfam" id="PF07690">
    <property type="entry name" value="MFS_1"/>
    <property type="match status" value="1"/>
</dbReference>
<dbReference type="STRING" id="1262450.S3BXM1"/>
<dbReference type="CDD" id="cd17323">
    <property type="entry name" value="MFS_Tpo1_MDR_like"/>
    <property type="match status" value="1"/>
</dbReference>